<keyword evidence="1" id="KW-0812">Transmembrane</keyword>
<dbReference type="InterPro" id="IPR004711">
    <property type="entry name" value="Benzoate_Transporter"/>
</dbReference>
<evidence type="ECO:0000313" key="2">
    <source>
        <dbReference type="EMBL" id="RNB75563.1"/>
    </source>
</evidence>
<feature type="transmembrane region" description="Helical" evidence="1">
    <location>
        <begin position="32"/>
        <end position="57"/>
    </location>
</feature>
<keyword evidence="1" id="KW-1133">Transmembrane helix</keyword>
<dbReference type="Pfam" id="PF03594">
    <property type="entry name" value="BenE"/>
    <property type="match status" value="1"/>
</dbReference>
<feature type="transmembrane region" description="Helical" evidence="1">
    <location>
        <begin position="270"/>
        <end position="299"/>
    </location>
</feature>
<organism evidence="2 3">
    <name type="scientific">Brevibacillus invocatus</name>
    <dbReference type="NCBI Taxonomy" id="173959"/>
    <lineage>
        <taxon>Bacteria</taxon>
        <taxon>Bacillati</taxon>
        <taxon>Bacillota</taxon>
        <taxon>Bacilli</taxon>
        <taxon>Bacillales</taxon>
        <taxon>Paenibacillaceae</taxon>
        <taxon>Brevibacillus</taxon>
    </lineage>
</organism>
<dbReference type="AlphaFoldDB" id="A0A3M8CIZ9"/>
<accession>A0A3M8CIZ9</accession>
<evidence type="ECO:0000256" key="1">
    <source>
        <dbReference type="SAM" id="Phobius"/>
    </source>
</evidence>
<proteinExistence type="predicted"/>
<dbReference type="PANTHER" id="PTHR30199:SF0">
    <property type="entry name" value="INNER MEMBRANE PROTEIN YDCO"/>
    <property type="match status" value="1"/>
</dbReference>
<dbReference type="OrthoDB" id="9813854at2"/>
<keyword evidence="1" id="KW-0472">Membrane</keyword>
<feature type="transmembrane region" description="Helical" evidence="1">
    <location>
        <begin position="230"/>
        <end position="250"/>
    </location>
</feature>
<feature type="transmembrane region" description="Helical" evidence="1">
    <location>
        <begin position="150"/>
        <end position="168"/>
    </location>
</feature>
<feature type="transmembrane region" description="Helical" evidence="1">
    <location>
        <begin position="375"/>
        <end position="406"/>
    </location>
</feature>
<dbReference type="EMBL" id="RHHR01000010">
    <property type="protein sequence ID" value="RNB75563.1"/>
    <property type="molecule type" value="Genomic_DNA"/>
</dbReference>
<dbReference type="PANTHER" id="PTHR30199">
    <property type="entry name" value="MFS FAMILY TRANSPORTER, PREDICTED SUBSTRATE BENZOATE"/>
    <property type="match status" value="1"/>
</dbReference>
<name>A0A3M8CIZ9_9BACL</name>
<comment type="caution">
    <text evidence="2">The sequence shown here is derived from an EMBL/GenBank/DDBJ whole genome shotgun (WGS) entry which is preliminary data.</text>
</comment>
<feature type="transmembrane region" description="Helical" evidence="1">
    <location>
        <begin position="188"/>
        <end position="209"/>
    </location>
</feature>
<keyword evidence="3" id="KW-1185">Reference proteome</keyword>
<dbReference type="Proteomes" id="UP000282028">
    <property type="component" value="Unassembled WGS sequence"/>
</dbReference>
<dbReference type="GO" id="GO:0042925">
    <property type="term" value="F:benzoate transmembrane transporter activity"/>
    <property type="evidence" value="ECO:0007669"/>
    <property type="project" value="InterPro"/>
</dbReference>
<feature type="transmembrane region" description="Helical" evidence="1">
    <location>
        <begin position="69"/>
        <end position="89"/>
    </location>
</feature>
<dbReference type="NCBIfam" id="TIGR00843">
    <property type="entry name" value="benE"/>
    <property type="match status" value="1"/>
</dbReference>
<sequence length="426" mass="45032">MKGNHPELSIKFAKGEPLLSSRLRQLHNDFSLSAFIVGLIATMVSYAGPLLIVFQAAKVAGLSEALLSSWIWAISFGTGLTAIVLSIWFKAPIITAWSTPGVVLLVASWSAYSFSDAIGAFLFAGLAITLLGISGLFTKIMKHVPQSITTAMLAGILLSFGVQVFVSMQDFPALAIAMLLTYLLAKRWTPRYAVVFSLLVGVAIAFGFGRMHLDHIQVKLAEPIFTMPTFSLDAIIGLGIPLFIVTMASQNAPGMSVLKADGYDTPASPLIATTGLASFLMAPFGSHGINLAAITAAICTGKEAHPDPDKRYIAGISSGLFYLVFGMFGATIASVFSAFPKELTAVIAGLALFASLISSLTSAMSEPSHRESALITFLVTISGMSIAGIGAAFWGLVAGVVTNLILNGDVRRWFTNAKHKKSSTES</sequence>
<feature type="transmembrane region" description="Helical" evidence="1">
    <location>
        <begin position="345"/>
        <end position="363"/>
    </location>
</feature>
<feature type="transmembrane region" description="Helical" evidence="1">
    <location>
        <begin position="118"/>
        <end position="138"/>
    </location>
</feature>
<protein>
    <submittedName>
        <fullName evidence="2">Benzoate transporter BenE</fullName>
    </submittedName>
</protein>
<evidence type="ECO:0000313" key="3">
    <source>
        <dbReference type="Proteomes" id="UP000282028"/>
    </source>
</evidence>
<reference evidence="2 3" key="1">
    <citation type="submission" date="2018-10" db="EMBL/GenBank/DDBJ databases">
        <title>Phylogenomics of Brevibacillus.</title>
        <authorList>
            <person name="Dunlap C."/>
        </authorList>
    </citation>
    <scope>NUCLEOTIDE SEQUENCE [LARGE SCALE GENOMIC DNA]</scope>
    <source>
        <strain evidence="2 3">JCM 12215</strain>
    </source>
</reference>
<gene>
    <name evidence="2" type="primary">benE</name>
    <name evidence="2" type="ORF">EDM52_08295</name>
</gene>
<feature type="transmembrane region" description="Helical" evidence="1">
    <location>
        <begin position="320"/>
        <end position="339"/>
    </location>
</feature>
<dbReference type="GO" id="GO:0005886">
    <property type="term" value="C:plasma membrane"/>
    <property type="evidence" value="ECO:0007669"/>
    <property type="project" value="TreeGrafter"/>
</dbReference>